<dbReference type="PANTHER" id="PTHR43229:SF2">
    <property type="entry name" value="NODULATION PROTEIN J"/>
    <property type="match status" value="1"/>
</dbReference>
<feature type="transmembrane region" description="Helical" evidence="5">
    <location>
        <begin position="235"/>
        <end position="255"/>
    </location>
</feature>
<keyword evidence="5" id="KW-0813">Transport</keyword>
<comment type="similarity">
    <text evidence="5">Belongs to the ABC-2 integral membrane protein family.</text>
</comment>
<evidence type="ECO:0000313" key="7">
    <source>
        <dbReference type="EMBL" id="CAA9476203.1"/>
    </source>
</evidence>
<gene>
    <name evidence="7" type="ORF">AVDCRST_MAG67-522</name>
</gene>
<evidence type="ECO:0000256" key="4">
    <source>
        <dbReference type="ARBA" id="ARBA00023136"/>
    </source>
</evidence>
<dbReference type="InterPro" id="IPR000412">
    <property type="entry name" value="ABC_2_transport"/>
</dbReference>
<organism evidence="7">
    <name type="scientific">uncultured Solirubrobacteraceae bacterium</name>
    <dbReference type="NCBI Taxonomy" id="1162706"/>
    <lineage>
        <taxon>Bacteria</taxon>
        <taxon>Bacillati</taxon>
        <taxon>Actinomycetota</taxon>
        <taxon>Thermoleophilia</taxon>
        <taxon>Solirubrobacterales</taxon>
        <taxon>Solirubrobacteraceae</taxon>
        <taxon>environmental samples</taxon>
    </lineage>
</organism>
<feature type="transmembrane region" description="Helical" evidence="5">
    <location>
        <begin position="150"/>
        <end position="172"/>
    </location>
</feature>
<dbReference type="InterPro" id="IPR013525">
    <property type="entry name" value="ABC2_TM"/>
</dbReference>
<dbReference type="EMBL" id="CADCVQ010000022">
    <property type="protein sequence ID" value="CAA9476203.1"/>
    <property type="molecule type" value="Genomic_DNA"/>
</dbReference>
<keyword evidence="5" id="KW-1003">Cell membrane</keyword>
<feature type="transmembrane region" description="Helical" evidence="5">
    <location>
        <begin position="61"/>
        <end position="86"/>
    </location>
</feature>
<dbReference type="InterPro" id="IPR047817">
    <property type="entry name" value="ABC2_TM_bact-type"/>
</dbReference>
<evidence type="ECO:0000256" key="2">
    <source>
        <dbReference type="ARBA" id="ARBA00022692"/>
    </source>
</evidence>
<dbReference type="PRINTS" id="PR00164">
    <property type="entry name" value="ABC2TRNSPORT"/>
</dbReference>
<comment type="subcellular location">
    <subcellularLocation>
        <location evidence="5">Cell membrane</location>
        <topology evidence="5">Multi-pass membrane protein</topology>
    </subcellularLocation>
    <subcellularLocation>
        <location evidence="1">Membrane</location>
        <topology evidence="1">Multi-pass membrane protein</topology>
    </subcellularLocation>
</comment>
<sequence length="270" mass="28814">MTRVRAYTGAGAAVLRRDFQTALSYRLQLIGTVFGSFVSLTIFYYVSRLVRVEPFESPDEYFAFVLVGLVIFAMLQALLGGAPVIVRQELVAGTFARVVLSPLGPVAGICAMLLFPFAIALVTGTVTLLFGVAAFGVDLDLPRALLGFPVAFLAALSFAPFGLLSACLVLIVKQSALGVGLLLAAISLVSGLYFPVDLLPGWIGWAADVQPFTPAVDLMRHLLVNAEMQSSPSVALLKLAAFGAAMLPLSLWLLAQTIGFTRRRGTIIEY</sequence>
<feature type="transmembrane region" description="Helical" evidence="5">
    <location>
        <begin position="179"/>
        <end position="196"/>
    </location>
</feature>
<name>A0A6J4RL44_9ACTN</name>
<dbReference type="AlphaFoldDB" id="A0A6J4RL44"/>
<evidence type="ECO:0000256" key="3">
    <source>
        <dbReference type="ARBA" id="ARBA00022989"/>
    </source>
</evidence>
<dbReference type="PANTHER" id="PTHR43229">
    <property type="entry name" value="NODULATION PROTEIN J"/>
    <property type="match status" value="1"/>
</dbReference>
<keyword evidence="4 5" id="KW-0472">Membrane</keyword>
<dbReference type="PIRSF" id="PIRSF006648">
    <property type="entry name" value="DrrB"/>
    <property type="match status" value="1"/>
</dbReference>
<feature type="domain" description="ABC transmembrane type-2" evidence="6">
    <location>
        <begin position="27"/>
        <end position="257"/>
    </location>
</feature>
<evidence type="ECO:0000256" key="1">
    <source>
        <dbReference type="ARBA" id="ARBA00004141"/>
    </source>
</evidence>
<evidence type="ECO:0000259" key="6">
    <source>
        <dbReference type="PROSITE" id="PS51012"/>
    </source>
</evidence>
<evidence type="ECO:0000256" key="5">
    <source>
        <dbReference type="RuleBase" id="RU361157"/>
    </source>
</evidence>
<dbReference type="InterPro" id="IPR051784">
    <property type="entry name" value="Nod_factor_ABC_transporter"/>
</dbReference>
<proteinExistence type="inferred from homology"/>
<dbReference type="PROSITE" id="PS51012">
    <property type="entry name" value="ABC_TM2"/>
    <property type="match status" value="1"/>
</dbReference>
<keyword evidence="3 5" id="KW-1133">Transmembrane helix</keyword>
<protein>
    <recommendedName>
        <fullName evidence="5">Transport permease protein</fullName>
    </recommendedName>
</protein>
<feature type="transmembrane region" description="Helical" evidence="5">
    <location>
        <begin position="25"/>
        <end position="46"/>
    </location>
</feature>
<dbReference type="GO" id="GO:0140359">
    <property type="term" value="F:ABC-type transporter activity"/>
    <property type="evidence" value="ECO:0007669"/>
    <property type="project" value="InterPro"/>
</dbReference>
<dbReference type="Pfam" id="PF01061">
    <property type="entry name" value="ABC2_membrane"/>
    <property type="match status" value="1"/>
</dbReference>
<keyword evidence="2 5" id="KW-0812">Transmembrane</keyword>
<accession>A0A6J4RL44</accession>
<dbReference type="GO" id="GO:0043190">
    <property type="term" value="C:ATP-binding cassette (ABC) transporter complex"/>
    <property type="evidence" value="ECO:0007669"/>
    <property type="project" value="InterPro"/>
</dbReference>
<feature type="transmembrane region" description="Helical" evidence="5">
    <location>
        <begin position="106"/>
        <end position="130"/>
    </location>
</feature>
<reference evidence="7" key="1">
    <citation type="submission" date="2020-02" db="EMBL/GenBank/DDBJ databases">
        <authorList>
            <person name="Meier V. D."/>
        </authorList>
    </citation>
    <scope>NUCLEOTIDE SEQUENCE</scope>
    <source>
        <strain evidence="7">AVDCRST_MAG67</strain>
    </source>
</reference>